<dbReference type="EMBL" id="FOPP01000006">
    <property type="protein sequence ID" value="SFH19389.1"/>
    <property type="molecule type" value="Genomic_DNA"/>
</dbReference>
<dbReference type="STRING" id="414048.SAMN04489864_106163"/>
<organism evidence="1 2">
    <name type="scientific">Pedobacter insulae</name>
    <dbReference type="NCBI Taxonomy" id="414048"/>
    <lineage>
        <taxon>Bacteria</taxon>
        <taxon>Pseudomonadati</taxon>
        <taxon>Bacteroidota</taxon>
        <taxon>Sphingobacteriia</taxon>
        <taxon>Sphingobacteriales</taxon>
        <taxon>Sphingobacteriaceae</taxon>
        <taxon>Pedobacter</taxon>
    </lineage>
</organism>
<name>A0A1I2Y215_9SPHI</name>
<evidence type="ECO:0000313" key="2">
    <source>
        <dbReference type="Proteomes" id="UP000199666"/>
    </source>
</evidence>
<gene>
    <name evidence="1" type="ORF">SAMN04489864_106163</name>
</gene>
<dbReference type="Proteomes" id="UP000199666">
    <property type="component" value="Unassembled WGS sequence"/>
</dbReference>
<dbReference type="OrthoDB" id="798617at2"/>
<dbReference type="RefSeq" id="WP_143095950.1">
    <property type="nucleotide sequence ID" value="NZ_FOPP01000006.1"/>
</dbReference>
<dbReference type="AlphaFoldDB" id="A0A1I2Y215"/>
<reference evidence="1 2" key="1">
    <citation type="submission" date="2016-10" db="EMBL/GenBank/DDBJ databases">
        <authorList>
            <person name="de Groot N.N."/>
        </authorList>
    </citation>
    <scope>NUCLEOTIDE SEQUENCE [LARGE SCALE GENOMIC DNA]</scope>
    <source>
        <strain evidence="1 2">DSM 18684</strain>
    </source>
</reference>
<protein>
    <submittedName>
        <fullName evidence="1">Uncharacterized protein</fullName>
    </submittedName>
</protein>
<proteinExistence type="predicted"/>
<accession>A0A1I2Y215</accession>
<evidence type="ECO:0000313" key="1">
    <source>
        <dbReference type="EMBL" id="SFH19389.1"/>
    </source>
</evidence>
<keyword evidence="2" id="KW-1185">Reference proteome</keyword>
<sequence length="130" mass="14589">MEKQPFTPAGILALQQWLYKLPPLQFNEEILTMNTNFEAWSLAHLELTTAQLTFFNQLSETAKSDLACKIQLGAAYKKLITLIQHQQKSSAPIPEEDKLFEPKSSITVTSHSDGTYDVNGEVEIAVTYIS</sequence>